<dbReference type="Proteomes" id="UP001211872">
    <property type="component" value="Chromosome"/>
</dbReference>
<dbReference type="Pfam" id="PF19686">
    <property type="entry name" value="DUF6188"/>
    <property type="match status" value="1"/>
</dbReference>
<evidence type="ECO:0000313" key="1">
    <source>
        <dbReference type="EMBL" id="WBO85170.1"/>
    </source>
</evidence>
<gene>
    <name evidence="1" type="ORF">O9Z63_02770</name>
</gene>
<dbReference type="EMBL" id="CP115396">
    <property type="protein sequence ID" value="WBO85170.1"/>
    <property type="molecule type" value="Genomic_DNA"/>
</dbReference>
<sequence length="134" mass="15471">MLKEIGRYYALPLVGCAIQQIKYNGMIRLVYADADERVFLDLHGEFQVEASGHITTFSPRQKEALLLFFDWFHADVTIEEAKADKQGQLFLKLSNQQELIVQDGPFENWHFTILNRQFPSKNLFVHGGVGTTYF</sequence>
<accession>A0ABY7PR16</accession>
<keyword evidence="2" id="KW-1185">Reference proteome</keyword>
<protein>
    <submittedName>
        <fullName evidence="1">DUF6188 family protein</fullName>
    </submittedName>
</protein>
<reference evidence="1 2" key="1">
    <citation type="journal article" date="2011" name="Int. J. Syst. Evol. Microbiol.">
        <title>Hymenobacter yonginensis sp. nov., isolated from a mesotrophic artificial lake.</title>
        <authorList>
            <person name="Joung Y."/>
            <person name="Cho S.H."/>
            <person name="Kim H."/>
            <person name="Kim S.B."/>
            <person name="Joh K."/>
        </authorList>
    </citation>
    <scope>NUCLEOTIDE SEQUENCE [LARGE SCALE GENOMIC DNA]</scope>
    <source>
        <strain evidence="1 2">KCTC 22745</strain>
    </source>
</reference>
<dbReference type="RefSeq" id="WP_270127760.1">
    <property type="nucleotide sequence ID" value="NZ_CP115396.1"/>
</dbReference>
<name>A0ABY7PR16_9BACT</name>
<dbReference type="InterPro" id="IPR046179">
    <property type="entry name" value="DUF6188"/>
</dbReference>
<evidence type="ECO:0000313" key="2">
    <source>
        <dbReference type="Proteomes" id="UP001211872"/>
    </source>
</evidence>
<proteinExistence type="predicted"/>
<organism evidence="1 2">
    <name type="scientific">Hymenobacter yonginensis</name>
    <dbReference type="NCBI Taxonomy" id="748197"/>
    <lineage>
        <taxon>Bacteria</taxon>
        <taxon>Pseudomonadati</taxon>
        <taxon>Bacteroidota</taxon>
        <taxon>Cytophagia</taxon>
        <taxon>Cytophagales</taxon>
        <taxon>Hymenobacteraceae</taxon>
        <taxon>Hymenobacter</taxon>
    </lineage>
</organism>